<dbReference type="InterPro" id="IPR027417">
    <property type="entry name" value="P-loop_NTPase"/>
</dbReference>
<feature type="domain" description="ABC transporter" evidence="4">
    <location>
        <begin position="43"/>
        <end position="283"/>
    </location>
</feature>
<evidence type="ECO:0000256" key="3">
    <source>
        <dbReference type="SAM" id="MobiDB-lite"/>
    </source>
</evidence>
<evidence type="ECO:0000256" key="1">
    <source>
        <dbReference type="ARBA" id="ARBA00022741"/>
    </source>
</evidence>
<dbReference type="PANTHER" id="PTHR24220">
    <property type="entry name" value="IMPORT ATP-BINDING PROTEIN"/>
    <property type="match status" value="1"/>
</dbReference>
<reference evidence="5 6" key="1">
    <citation type="submission" date="2015-12" db="EMBL/GenBank/DDBJ databases">
        <title>Genome sequence of the marine Rhodobacteraceae strain O3.65, Candidatus Tritonibacter horizontis.</title>
        <authorList>
            <person name="Poehlein A."/>
            <person name="Giebel H.A."/>
            <person name="Voget S."/>
            <person name="Brinkhoff T."/>
        </authorList>
    </citation>
    <scope>NUCLEOTIDE SEQUENCE [LARGE SCALE GENOMIC DNA]</scope>
    <source>
        <strain evidence="5 6">O3.65</strain>
    </source>
</reference>
<evidence type="ECO:0000259" key="4">
    <source>
        <dbReference type="PROSITE" id="PS50893"/>
    </source>
</evidence>
<evidence type="ECO:0000313" key="5">
    <source>
        <dbReference type="EMBL" id="KUP95070.1"/>
    </source>
</evidence>
<dbReference type="Pfam" id="PF00005">
    <property type="entry name" value="ABC_tran"/>
    <property type="match status" value="1"/>
</dbReference>
<dbReference type="GO" id="GO:0005886">
    <property type="term" value="C:plasma membrane"/>
    <property type="evidence" value="ECO:0007669"/>
    <property type="project" value="TreeGrafter"/>
</dbReference>
<dbReference type="GO" id="GO:0005524">
    <property type="term" value="F:ATP binding"/>
    <property type="evidence" value="ECO:0007669"/>
    <property type="project" value="UniProtKB-KW"/>
</dbReference>
<protein>
    <submittedName>
        <fullName evidence="5">Phosphate-import ATP-binding protein PhnC</fullName>
        <ecNumber evidence="5">3.6.3.27</ecNumber>
    </submittedName>
</protein>
<name>A0A132C4S3_9RHOB</name>
<dbReference type="PROSITE" id="PS50893">
    <property type="entry name" value="ABC_TRANSPORTER_2"/>
    <property type="match status" value="1"/>
</dbReference>
<proteinExistence type="predicted"/>
<dbReference type="AlphaFoldDB" id="A0A132C4S3"/>
<keyword evidence="5" id="KW-0378">Hydrolase</keyword>
<dbReference type="InterPro" id="IPR003593">
    <property type="entry name" value="AAA+_ATPase"/>
</dbReference>
<gene>
    <name evidence="5" type="primary">phnC_1</name>
    <name evidence="5" type="ORF">TRIHO_00280</name>
</gene>
<dbReference type="InterPro" id="IPR003439">
    <property type="entry name" value="ABC_transporter-like_ATP-bd"/>
</dbReference>
<dbReference type="EC" id="3.6.3.27" evidence="5"/>
<dbReference type="SUPFAM" id="SSF52540">
    <property type="entry name" value="P-loop containing nucleoside triphosphate hydrolases"/>
    <property type="match status" value="1"/>
</dbReference>
<dbReference type="EMBL" id="LPUY01000005">
    <property type="protein sequence ID" value="KUP95070.1"/>
    <property type="molecule type" value="Genomic_DNA"/>
</dbReference>
<dbReference type="GO" id="GO:0016887">
    <property type="term" value="F:ATP hydrolysis activity"/>
    <property type="evidence" value="ECO:0007669"/>
    <property type="project" value="InterPro"/>
</dbReference>
<feature type="compositionally biased region" description="Polar residues" evidence="3">
    <location>
        <begin position="1"/>
        <end position="13"/>
    </location>
</feature>
<dbReference type="Gene3D" id="3.40.50.300">
    <property type="entry name" value="P-loop containing nucleotide triphosphate hydrolases"/>
    <property type="match status" value="1"/>
</dbReference>
<comment type="caution">
    <text evidence="5">The sequence shown here is derived from an EMBL/GenBank/DDBJ whole genome shotgun (WGS) entry which is preliminary data.</text>
</comment>
<organism evidence="5 6">
    <name type="scientific">Tritonibacter horizontis</name>
    <dbReference type="NCBI Taxonomy" id="1768241"/>
    <lineage>
        <taxon>Bacteria</taxon>
        <taxon>Pseudomonadati</taxon>
        <taxon>Pseudomonadota</taxon>
        <taxon>Alphaproteobacteria</taxon>
        <taxon>Rhodobacterales</taxon>
        <taxon>Paracoccaceae</taxon>
        <taxon>Tritonibacter</taxon>
    </lineage>
</organism>
<keyword evidence="1" id="KW-0547">Nucleotide-binding</keyword>
<sequence>MRVTRNSMPSSVTDLDLRPAARVSPASQPRPPLDHVSVSPVDIEARAVAKRFGETAIFQDVSFRLARGEAVALVGANGAGKSTLLRCAMGLIPVSAGEVHLLGQPASAARGRALRSLRARIGLVSQSHNLVPRLSALSNVVHGMLGKSPGPRHWSHMIAPQAVREAALEALDRVGMADFAGRRADRLSGGQSQRVAIARAIVGAPEVLFADEPCASLDPQAGEDVMELFFRLVRNEGTTVVFTSHNIDHALRYGDRVLGLSGGRMELDATAASLTARDLRGLYD</sequence>
<dbReference type="SMART" id="SM00382">
    <property type="entry name" value="AAA"/>
    <property type="match status" value="1"/>
</dbReference>
<dbReference type="InterPro" id="IPR017871">
    <property type="entry name" value="ABC_transporter-like_CS"/>
</dbReference>
<feature type="region of interest" description="Disordered" evidence="3">
    <location>
        <begin position="1"/>
        <end position="37"/>
    </location>
</feature>
<dbReference type="PATRIC" id="fig|1768241.3.peg.25"/>
<accession>A0A132C4S3</accession>
<keyword evidence="6" id="KW-1185">Reference proteome</keyword>
<evidence type="ECO:0000313" key="6">
    <source>
        <dbReference type="Proteomes" id="UP000068382"/>
    </source>
</evidence>
<dbReference type="InterPro" id="IPR015854">
    <property type="entry name" value="ABC_transpr_LolD-like"/>
</dbReference>
<evidence type="ECO:0000256" key="2">
    <source>
        <dbReference type="ARBA" id="ARBA00022840"/>
    </source>
</evidence>
<keyword evidence="2 5" id="KW-0067">ATP-binding</keyword>
<dbReference type="PROSITE" id="PS00211">
    <property type="entry name" value="ABC_TRANSPORTER_1"/>
    <property type="match status" value="1"/>
</dbReference>
<dbReference type="GO" id="GO:0022857">
    <property type="term" value="F:transmembrane transporter activity"/>
    <property type="evidence" value="ECO:0007669"/>
    <property type="project" value="TreeGrafter"/>
</dbReference>
<dbReference type="Proteomes" id="UP000068382">
    <property type="component" value="Unassembled WGS sequence"/>
</dbReference>